<evidence type="ECO:0000259" key="2">
    <source>
        <dbReference type="Pfam" id="PF00535"/>
    </source>
</evidence>
<dbReference type="Proteomes" id="UP000323317">
    <property type="component" value="Unassembled WGS sequence"/>
</dbReference>
<dbReference type="InterPro" id="IPR050834">
    <property type="entry name" value="Glycosyltransf_2"/>
</dbReference>
<keyword evidence="1" id="KW-0472">Membrane</keyword>
<evidence type="ECO:0000256" key="1">
    <source>
        <dbReference type="SAM" id="Phobius"/>
    </source>
</evidence>
<dbReference type="SUPFAM" id="SSF53448">
    <property type="entry name" value="Nucleotide-diphospho-sugar transferases"/>
    <property type="match status" value="1"/>
</dbReference>
<dbReference type="CDD" id="cd06423">
    <property type="entry name" value="CESA_like"/>
    <property type="match status" value="1"/>
</dbReference>
<comment type="caution">
    <text evidence="3">The sequence shown here is derived from an EMBL/GenBank/DDBJ whole genome shotgun (WGS) entry which is preliminary data.</text>
</comment>
<dbReference type="InterPro" id="IPR001173">
    <property type="entry name" value="Glyco_trans_2-like"/>
</dbReference>
<dbReference type="Pfam" id="PF00535">
    <property type="entry name" value="Glycos_transf_2"/>
    <property type="match status" value="1"/>
</dbReference>
<dbReference type="PANTHER" id="PTHR43685:SF2">
    <property type="entry name" value="GLYCOSYLTRANSFERASE 2-LIKE DOMAIN-CONTAINING PROTEIN"/>
    <property type="match status" value="1"/>
</dbReference>
<feature type="transmembrane region" description="Helical" evidence="1">
    <location>
        <begin position="336"/>
        <end position="359"/>
    </location>
</feature>
<dbReference type="EMBL" id="VTEH01000003">
    <property type="protein sequence ID" value="TYR76364.1"/>
    <property type="molecule type" value="Genomic_DNA"/>
</dbReference>
<dbReference type="GO" id="GO:0016740">
    <property type="term" value="F:transferase activity"/>
    <property type="evidence" value="ECO:0007669"/>
    <property type="project" value="UniProtKB-KW"/>
</dbReference>
<accession>A0A5D4KGE8</accession>
<evidence type="ECO:0000313" key="3">
    <source>
        <dbReference type="EMBL" id="TYR76364.1"/>
    </source>
</evidence>
<protein>
    <submittedName>
        <fullName evidence="3">Glycosyltransferase</fullName>
    </submittedName>
</protein>
<dbReference type="Gene3D" id="3.90.550.10">
    <property type="entry name" value="Spore Coat Polysaccharide Biosynthesis Protein SpsA, Chain A"/>
    <property type="match status" value="1"/>
</dbReference>
<evidence type="ECO:0000313" key="4">
    <source>
        <dbReference type="Proteomes" id="UP000323317"/>
    </source>
</evidence>
<proteinExistence type="predicted"/>
<sequence length="381" mass="43159">MLLILLAINLIGWAILFTDIALGLRKIDSLEKAEPEHDGPLISIIVPARNEAHTIRKSIESQLKSTYKRLQWVIVNDRSTDETGAEIERIASMDKRIKTLHLTQLPKGWLGKNHALYQGYLHSEGELLLFTDADVHYNPDAISKAVRVLQTENADHLTAAPSLTAKGFWLQSFIAFFLFGFSYFKRPWKANDERSSIGMGIGAFNLMTRPAYETIGTHKSLKNRPDDDLQLGFKVKEYKLNQRMVTAISLLRVEWYPTLKAAFQGLEKNTFAGLYYRYSMVLLAISGVFFSQVFPFLTLLSSDTTVRLMSLAVILLILGSYTSVIKKMTDFHPALFLALPVTALIFIFSIIRAVVLTFIRGGVIWRGTKYSLEELRSMEKD</sequence>
<feature type="transmembrane region" description="Helical" evidence="1">
    <location>
        <begin position="278"/>
        <end position="300"/>
    </location>
</feature>
<feature type="transmembrane region" description="Helical" evidence="1">
    <location>
        <begin position="306"/>
        <end position="324"/>
    </location>
</feature>
<dbReference type="RefSeq" id="WP_148945871.1">
    <property type="nucleotide sequence ID" value="NZ_VTEH01000003.1"/>
</dbReference>
<reference evidence="3 4" key="1">
    <citation type="submission" date="2019-08" db="EMBL/GenBank/DDBJ databases">
        <title>Bacillus genomes from the desert of Cuatro Cienegas, Coahuila.</title>
        <authorList>
            <person name="Olmedo-Alvarez G."/>
        </authorList>
    </citation>
    <scope>NUCLEOTIDE SEQUENCE [LARGE SCALE GENOMIC DNA]</scope>
    <source>
        <strain evidence="3 4">CH40_1T</strain>
    </source>
</reference>
<dbReference type="InterPro" id="IPR029044">
    <property type="entry name" value="Nucleotide-diphossugar_trans"/>
</dbReference>
<feature type="domain" description="Glycosyltransferase 2-like" evidence="2">
    <location>
        <begin position="43"/>
        <end position="213"/>
    </location>
</feature>
<keyword evidence="3" id="KW-0808">Transferase</keyword>
<name>A0A5D4KGE8_9BACI</name>
<dbReference type="PANTHER" id="PTHR43685">
    <property type="entry name" value="GLYCOSYLTRANSFERASE"/>
    <property type="match status" value="1"/>
</dbReference>
<dbReference type="AlphaFoldDB" id="A0A5D4KGE8"/>
<keyword evidence="1" id="KW-0812">Transmembrane</keyword>
<keyword evidence="1" id="KW-1133">Transmembrane helix</keyword>
<gene>
    <name evidence="3" type="ORF">FZC79_05610</name>
</gene>
<feature type="transmembrane region" description="Helical" evidence="1">
    <location>
        <begin position="168"/>
        <end position="184"/>
    </location>
</feature>
<organism evidence="3 4">
    <name type="scientific">Rossellomorea vietnamensis</name>
    <dbReference type="NCBI Taxonomy" id="218284"/>
    <lineage>
        <taxon>Bacteria</taxon>
        <taxon>Bacillati</taxon>
        <taxon>Bacillota</taxon>
        <taxon>Bacilli</taxon>
        <taxon>Bacillales</taxon>
        <taxon>Bacillaceae</taxon>
        <taxon>Rossellomorea</taxon>
    </lineage>
</organism>